<keyword evidence="1" id="KW-1133">Transmembrane helix</keyword>
<evidence type="ECO:0000256" key="1">
    <source>
        <dbReference type="SAM" id="Phobius"/>
    </source>
</evidence>
<dbReference type="Gene3D" id="2.60.40.2030">
    <property type="match status" value="1"/>
</dbReference>
<feature type="transmembrane region" description="Helical" evidence="1">
    <location>
        <begin position="109"/>
        <end position="131"/>
    </location>
</feature>
<dbReference type="Proteomes" id="UP000647836">
    <property type="component" value="Unassembled WGS sequence"/>
</dbReference>
<comment type="caution">
    <text evidence="2">The sequence shown here is derived from an EMBL/GenBank/DDBJ whole genome shotgun (WGS) entry which is preliminary data.</text>
</comment>
<dbReference type="InterPro" id="IPR038081">
    <property type="entry name" value="CalX-like_sf"/>
</dbReference>
<dbReference type="EMBL" id="JADEXF010000289">
    <property type="protein sequence ID" value="MBE9105403.1"/>
    <property type="molecule type" value="Genomic_DNA"/>
</dbReference>
<keyword evidence="1" id="KW-0812">Transmembrane</keyword>
<reference evidence="2 3" key="1">
    <citation type="submission" date="2020-10" db="EMBL/GenBank/DDBJ databases">
        <authorList>
            <person name="Castelo-Branco R."/>
            <person name="Eusebio N."/>
            <person name="Adriana R."/>
            <person name="Vieira A."/>
            <person name="Brugerolle De Fraissinette N."/>
            <person name="Rezende De Castro R."/>
            <person name="Schneider M.P."/>
            <person name="Vasconcelos V."/>
            <person name="Leao P.N."/>
        </authorList>
    </citation>
    <scope>NUCLEOTIDE SEQUENCE [LARGE SCALE GENOMIC DNA]</scope>
    <source>
        <strain evidence="2 3">LEGE 07299</strain>
    </source>
</reference>
<keyword evidence="1" id="KW-0472">Membrane</keyword>
<name>A0ABR9TYC9_9NOSO</name>
<sequence length="261" mass="29539">MNDPALLELFTCLRKAGFILGLAEYHLLLESINAGFGTRDRTALAQLCSALWVKSQREEEIFQDYFNQIIPERLEQDFFESKIEDTSLTTNQQEQATFKRRFTSRIPRLIILGVATCVVAIASAFILQMFISKKDESQVSTLAFSTSFFDSSLGVFTVDINEKVAYIKITRTGSKHGAVSAELNFGKNCFPDELNYTLQIDDVHEINDSPRIVRFEGGKTGEKKIKIPILNDGKNDFFQKYINLCLTKPQGKVQLGDRNRA</sequence>
<organism evidence="2 3">
    <name type="scientific">Nostoc cf. edaphicum LEGE 07299</name>
    <dbReference type="NCBI Taxonomy" id="2777974"/>
    <lineage>
        <taxon>Bacteria</taxon>
        <taxon>Bacillati</taxon>
        <taxon>Cyanobacteriota</taxon>
        <taxon>Cyanophyceae</taxon>
        <taxon>Nostocales</taxon>
        <taxon>Nostocaceae</taxon>
        <taxon>Nostoc</taxon>
    </lineage>
</organism>
<evidence type="ECO:0000313" key="3">
    <source>
        <dbReference type="Proteomes" id="UP000647836"/>
    </source>
</evidence>
<evidence type="ECO:0008006" key="4">
    <source>
        <dbReference type="Google" id="ProtNLM"/>
    </source>
</evidence>
<gene>
    <name evidence="2" type="ORF">IQ229_10760</name>
</gene>
<protein>
    <recommendedName>
        <fullName evidence="4">DUF4179 domain-containing protein</fullName>
    </recommendedName>
</protein>
<accession>A0ABR9TYC9</accession>
<keyword evidence="3" id="KW-1185">Reference proteome</keyword>
<feature type="non-terminal residue" evidence="2">
    <location>
        <position position="261"/>
    </location>
</feature>
<proteinExistence type="predicted"/>
<evidence type="ECO:0000313" key="2">
    <source>
        <dbReference type="EMBL" id="MBE9105403.1"/>
    </source>
</evidence>